<dbReference type="GO" id="GO:0042393">
    <property type="term" value="F:histone binding"/>
    <property type="evidence" value="ECO:0007669"/>
    <property type="project" value="TreeGrafter"/>
</dbReference>
<feature type="compositionally biased region" description="Acidic residues" evidence="14">
    <location>
        <begin position="763"/>
        <end position="788"/>
    </location>
</feature>
<dbReference type="PROSITE" id="PS51194">
    <property type="entry name" value="HELICASE_CTER"/>
    <property type="match status" value="1"/>
</dbReference>
<dbReference type="GO" id="GO:0006338">
    <property type="term" value="P:chromatin remodeling"/>
    <property type="evidence" value="ECO:0007669"/>
    <property type="project" value="TreeGrafter"/>
</dbReference>
<feature type="region of interest" description="Disordered" evidence="14">
    <location>
        <begin position="277"/>
        <end position="332"/>
    </location>
</feature>
<dbReference type="GO" id="GO:0003678">
    <property type="term" value="F:DNA helicase activity"/>
    <property type="evidence" value="ECO:0007669"/>
    <property type="project" value="UniProtKB-EC"/>
</dbReference>
<feature type="compositionally biased region" description="Basic and acidic residues" evidence="14">
    <location>
        <begin position="195"/>
        <end position="212"/>
    </location>
</feature>
<feature type="domain" description="Helicase C-terminal" evidence="16">
    <location>
        <begin position="1477"/>
        <end position="1628"/>
    </location>
</feature>
<evidence type="ECO:0000256" key="4">
    <source>
        <dbReference type="ARBA" id="ARBA00022741"/>
    </source>
</evidence>
<dbReference type="InterPro" id="IPR027417">
    <property type="entry name" value="P-loop_NTPase"/>
</dbReference>
<feature type="compositionally biased region" description="Acidic residues" evidence="14">
    <location>
        <begin position="698"/>
        <end position="725"/>
    </location>
</feature>
<dbReference type="SUPFAM" id="SSF52540">
    <property type="entry name" value="P-loop containing nucleoside triphosphate hydrolases"/>
    <property type="match status" value="2"/>
</dbReference>
<gene>
    <name evidence="17" type="primary">SWR1</name>
    <name evidence="17" type="ORF">LTR09_005931</name>
</gene>
<evidence type="ECO:0000259" key="16">
    <source>
        <dbReference type="PROSITE" id="PS51194"/>
    </source>
</evidence>
<keyword evidence="11" id="KW-0010">Activator</keyword>
<dbReference type="GO" id="GO:0000812">
    <property type="term" value="C:Swr1 complex"/>
    <property type="evidence" value="ECO:0007669"/>
    <property type="project" value="TreeGrafter"/>
</dbReference>
<feature type="region of interest" description="Disordered" evidence="14">
    <location>
        <begin position="556"/>
        <end position="845"/>
    </location>
</feature>
<evidence type="ECO:0000256" key="8">
    <source>
        <dbReference type="ARBA" id="ARBA00022853"/>
    </source>
</evidence>
<dbReference type="Pfam" id="PF00271">
    <property type="entry name" value="Helicase_C"/>
    <property type="match status" value="1"/>
</dbReference>
<evidence type="ECO:0000256" key="3">
    <source>
        <dbReference type="ARBA" id="ARBA00012551"/>
    </source>
</evidence>
<organism evidence="17 18">
    <name type="scientific">Extremus antarcticus</name>
    <dbReference type="NCBI Taxonomy" id="702011"/>
    <lineage>
        <taxon>Eukaryota</taxon>
        <taxon>Fungi</taxon>
        <taxon>Dikarya</taxon>
        <taxon>Ascomycota</taxon>
        <taxon>Pezizomycotina</taxon>
        <taxon>Dothideomycetes</taxon>
        <taxon>Dothideomycetidae</taxon>
        <taxon>Mycosphaerellales</taxon>
        <taxon>Extremaceae</taxon>
        <taxon>Extremus</taxon>
    </lineage>
</organism>
<dbReference type="PROSITE" id="PS00690">
    <property type="entry name" value="DEAH_ATP_HELICASE"/>
    <property type="match status" value="1"/>
</dbReference>
<dbReference type="PANTHER" id="PTHR45685">
    <property type="entry name" value="HELICASE SRCAP-RELATED"/>
    <property type="match status" value="1"/>
</dbReference>
<feature type="compositionally biased region" description="Basic and acidic residues" evidence="14">
    <location>
        <begin position="12"/>
        <end position="25"/>
    </location>
</feature>
<evidence type="ECO:0000256" key="11">
    <source>
        <dbReference type="ARBA" id="ARBA00023159"/>
    </source>
</evidence>
<feature type="compositionally biased region" description="Polar residues" evidence="14">
    <location>
        <begin position="92"/>
        <end position="103"/>
    </location>
</feature>
<evidence type="ECO:0000256" key="1">
    <source>
        <dbReference type="ARBA" id="ARBA00004123"/>
    </source>
</evidence>
<keyword evidence="6" id="KW-0347">Helicase</keyword>
<dbReference type="CDD" id="cd18793">
    <property type="entry name" value="SF2_C_SNF"/>
    <property type="match status" value="1"/>
</dbReference>
<evidence type="ECO:0000313" key="17">
    <source>
        <dbReference type="EMBL" id="KAK3052867.1"/>
    </source>
</evidence>
<keyword evidence="7" id="KW-0067">ATP-binding</keyword>
<keyword evidence="4" id="KW-0547">Nucleotide-binding</keyword>
<feature type="region of interest" description="Disordered" evidence="14">
    <location>
        <begin position="1625"/>
        <end position="1647"/>
    </location>
</feature>
<comment type="similarity">
    <text evidence="2">Belongs to the SNF2/RAD54 helicase family. SWR1 subfamily.</text>
</comment>
<dbReference type="Gene3D" id="3.40.50.300">
    <property type="entry name" value="P-loop containing nucleotide triphosphate hydrolases"/>
    <property type="match status" value="1"/>
</dbReference>
<evidence type="ECO:0000259" key="15">
    <source>
        <dbReference type="PROSITE" id="PS51192"/>
    </source>
</evidence>
<dbReference type="EC" id="3.6.4.12" evidence="3"/>
<dbReference type="PANTHER" id="PTHR45685:SF1">
    <property type="entry name" value="HELICASE SRCAP"/>
    <property type="match status" value="1"/>
</dbReference>
<keyword evidence="5 17" id="KW-0378">Hydrolase</keyword>
<feature type="compositionally biased region" description="Basic and acidic residues" evidence="14">
    <location>
        <begin position="174"/>
        <end position="185"/>
    </location>
</feature>
<evidence type="ECO:0000256" key="9">
    <source>
        <dbReference type="ARBA" id="ARBA00023015"/>
    </source>
</evidence>
<evidence type="ECO:0000256" key="5">
    <source>
        <dbReference type="ARBA" id="ARBA00022801"/>
    </source>
</evidence>
<dbReference type="GO" id="GO:0005524">
    <property type="term" value="F:ATP binding"/>
    <property type="evidence" value="ECO:0007669"/>
    <property type="project" value="UniProtKB-KW"/>
</dbReference>
<comment type="caution">
    <text evidence="17">The sequence shown here is derived from an EMBL/GenBank/DDBJ whole genome shotgun (WGS) entry which is preliminary data.</text>
</comment>
<feature type="compositionally biased region" description="Polar residues" evidence="14">
    <location>
        <begin position="156"/>
        <end position="173"/>
    </location>
</feature>
<feature type="compositionally biased region" description="Acidic residues" evidence="14">
    <location>
        <begin position="560"/>
        <end position="614"/>
    </location>
</feature>
<evidence type="ECO:0000313" key="18">
    <source>
        <dbReference type="Proteomes" id="UP001271007"/>
    </source>
</evidence>
<keyword evidence="8" id="KW-0156">Chromatin regulator</keyword>
<accession>A0AAJ0G854</accession>
<feature type="compositionally biased region" description="Low complexity" evidence="14">
    <location>
        <begin position="635"/>
        <end position="644"/>
    </location>
</feature>
<dbReference type="FunFam" id="3.40.50.10810:FF:000005">
    <property type="entry name" value="Photoperiod-independent early flowering 1"/>
    <property type="match status" value="1"/>
</dbReference>
<feature type="compositionally biased region" description="Acidic residues" evidence="14">
    <location>
        <begin position="745"/>
        <end position="754"/>
    </location>
</feature>
<evidence type="ECO:0000256" key="7">
    <source>
        <dbReference type="ARBA" id="ARBA00022840"/>
    </source>
</evidence>
<dbReference type="EMBL" id="JAWDJX010000018">
    <property type="protein sequence ID" value="KAK3052867.1"/>
    <property type="molecule type" value="Genomic_DNA"/>
</dbReference>
<keyword evidence="9" id="KW-0805">Transcription regulation</keyword>
<dbReference type="GO" id="GO:0016887">
    <property type="term" value="F:ATP hydrolysis activity"/>
    <property type="evidence" value="ECO:0007669"/>
    <property type="project" value="TreeGrafter"/>
</dbReference>
<dbReference type="InterPro" id="IPR049730">
    <property type="entry name" value="SNF2/RAD54-like_C"/>
</dbReference>
<keyword evidence="10" id="KW-0238">DNA-binding</keyword>
<feature type="region of interest" description="Disordered" evidence="14">
    <location>
        <begin position="870"/>
        <end position="893"/>
    </location>
</feature>
<reference evidence="17" key="1">
    <citation type="submission" date="2023-04" db="EMBL/GenBank/DDBJ databases">
        <title>Black Yeasts Isolated from many extreme environments.</title>
        <authorList>
            <person name="Coleine C."/>
            <person name="Stajich J.E."/>
            <person name="Selbmann L."/>
        </authorList>
    </citation>
    <scope>NUCLEOTIDE SEQUENCE</scope>
    <source>
        <strain evidence="17">CCFEE 5312</strain>
    </source>
</reference>
<evidence type="ECO:0000256" key="10">
    <source>
        <dbReference type="ARBA" id="ARBA00023125"/>
    </source>
</evidence>
<evidence type="ECO:0000256" key="14">
    <source>
        <dbReference type="SAM" id="MobiDB-lite"/>
    </source>
</evidence>
<feature type="compositionally biased region" description="Basic residues" evidence="14">
    <location>
        <begin position="214"/>
        <end position="224"/>
    </location>
</feature>
<evidence type="ECO:0000256" key="2">
    <source>
        <dbReference type="ARBA" id="ARBA00009220"/>
    </source>
</evidence>
<dbReference type="InterPro" id="IPR000330">
    <property type="entry name" value="SNF2_N"/>
</dbReference>
<feature type="region of interest" description="Disordered" evidence="14">
    <location>
        <begin position="1"/>
        <end position="265"/>
    </location>
</feature>
<evidence type="ECO:0000256" key="6">
    <source>
        <dbReference type="ARBA" id="ARBA00022806"/>
    </source>
</evidence>
<sequence>MSATEGSAADPTKSEQHNHLADKDTFGSPLSEGGDAEGGLVNGESRRDKEYDVEVKLEDDSATRQGEDEGDTTSTTLRPVPAPSVKRRESEGTLQQPHLTEQPNNKKRKRGVSPPWQFPTADTTTLKTADGRRISARVNTAIPAANESNDADRARSSSLSQPPANVSTPTSAPRSRESPPWKRFEAAGPTSLVVDGKRKSGRVNKELPDIPKRVSPRSAKKQHVRPTSSGKHIPTAHVTHHKLSLSRSSDKMKEPSRPPQSIDPTSKIAELQAQIRALQPSRSFDVPVQQTTRSHKRKPSDDDVFTTSNSPKLSRPHKKMVPPEVHRPSPKIKLRLNGPRRIIPPLHPNARLPSPVHPPRLSIFQVIEGFELQELQQPYLENERGPPDMAWFSQRAEKQAVEEKALRQRLLKEGQPGGILSEEKCKIYNNVEDQPEPPKQYGHSDHLVAHTLYLRQLQIKEKAHHKLMAKKLALEALEFWKSKRGPTEEDIRAEADRMFKLIYKQVVSDVRSKWELVGQHIQQRRMHEWELQEEARRQERLKEKLQRSEDMIARQRGEGLEEYSEDEGSGTQNGEDDADESESVEENMTESDEDMEAKDAEDEGEGGEMGEDELAAYLAQREAEPPDLPPAEGDLGSASLAGLLVDQSEGPDVNLNHEDEPETTPSDVPMADTLALETTGEEATDVQGTVADLVAADAMDEDSDAPEEDFQPDEDEVDATEQEQTDTEHIAARRSRRSSRTPADTGDEDADLSSDESTNMDSSDYDSDEDMSSTGEEDNNAPDADNEDGQGSGDEQPVPKSSLLSLFKDEVKKWAGLPTPTTSAEGDEREQHVEEQADANVGVDDVPMLDQAKDELRQDSIQDIAQVELEGAEHSPRASSEPEPSSDPTARHLVPQPTLLRGTLRSYQHAGVDWLASLYRAGTNGILADEMGLGKTIQTIALLAHLAEQHEVWEAHLVIVPTSVILNWVTEFHKFLPGFRVLGYYGTAEERQGKRRGWVNDPHHIEKDKRGYNVVVTSYNVAMQDINAIRNVQWHYLVLDEAHNIRNFNSQRWQVLIRLKTRARLLLTGTPLQNSLTELWSLLTFLTAGDDDPAHGDLEEFLSHWKEPVKEIFDKGAATLSSDAQRVVDQLHISLRPFLLRRLKSEVEKDLPKKTEEVVVCKLSKRQRQLYQEYMGLAETKRSLTQGNAVSAGRVLLSLRRVCNHPDLFDPRPIETSWAMEGSVPLEYSGLEGIIRRLLGVREEAPHCLRLVAKEGSRKREIKRSQKLSTSAKLEIEWKDLEAKNVSDGEVDSGTLAGCLALRRVSARKEKLQHLRSCIDISKESLQVTPVYGADLRELVTVKNGRCYRVPARNTQGRLLGKALRGWPQLGRYPLRFEHDHPSDWELSQTSMLQRSVQTVEKYAETWRDTIVRFAFVTPVATAPVLDHTIPPRAQQLLRASDAYPLQPDFAHEARTRTAIAFPDSRLLIFDSGKLQRLTYLLRDLQAQHSRSLIFTQMTGTLNILEQFLNLLNLPYLRLDGSTPVERRQLYAAEFNRPDSKYQCMILSSRAGGIGLNLTGASSVIFYDLDWNPQMDRQCMDRAHRIGQVRDVRVFKMVSEKTVEENILRRAQQKSLLDQTVIQEGHFTTDYQQPDKKVDEEPEGDEEVADAIERFLGSGSEKNTTQALESVEDREDVAAAQSARKEERQDEVDFADRASSKNPSRAQTPGGALGEADVEGEGDEGRKGHVDLYMIRQMERMFEGVTFVPPVAQGRKDKNGRDRSHRPKRKR</sequence>
<dbReference type="SMART" id="SM00490">
    <property type="entry name" value="HELICc"/>
    <property type="match status" value="1"/>
</dbReference>
<protein>
    <recommendedName>
        <fullName evidence="3">DNA helicase</fullName>
        <ecNumber evidence="3">3.6.4.12</ecNumber>
    </recommendedName>
</protein>
<feature type="compositionally biased region" description="Basic and acidic residues" evidence="14">
    <location>
        <begin position="44"/>
        <end position="67"/>
    </location>
</feature>
<dbReference type="SMART" id="SM00487">
    <property type="entry name" value="DEXDc"/>
    <property type="match status" value="1"/>
</dbReference>
<dbReference type="InterPro" id="IPR014001">
    <property type="entry name" value="Helicase_ATP-bd"/>
</dbReference>
<dbReference type="Proteomes" id="UP001271007">
    <property type="component" value="Unassembled WGS sequence"/>
</dbReference>
<dbReference type="Gene3D" id="3.40.50.10810">
    <property type="entry name" value="Tandem AAA-ATPase domain"/>
    <property type="match status" value="1"/>
</dbReference>
<dbReference type="GO" id="GO:0003677">
    <property type="term" value="F:DNA binding"/>
    <property type="evidence" value="ECO:0007669"/>
    <property type="project" value="UniProtKB-KW"/>
</dbReference>
<dbReference type="InterPro" id="IPR038718">
    <property type="entry name" value="SNF2-like_sf"/>
</dbReference>
<feature type="domain" description="Helicase ATP-binding" evidence="15">
    <location>
        <begin position="916"/>
        <end position="1089"/>
    </location>
</feature>
<feature type="compositionally biased region" description="Low complexity" evidence="14">
    <location>
        <begin position="877"/>
        <end position="888"/>
    </location>
</feature>
<dbReference type="InterPro" id="IPR001650">
    <property type="entry name" value="Helicase_C-like"/>
</dbReference>
<keyword evidence="18" id="KW-1185">Reference proteome</keyword>
<dbReference type="PROSITE" id="PS51192">
    <property type="entry name" value="HELICASE_ATP_BIND_1"/>
    <property type="match status" value="1"/>
</dbReference>
<feature type="region of interest" description="Disordered" evidence="14">
    <location>
        <begin position="1679"/>
        <end position="1728"/>
    </location>
</feature>
<dbReference type="InterPro" id="IPR050520">
    <property type="entry name" value="INO80/SWR1_helicase"/>
</dbReference>
<evidence type="ECO:0000256" key="13">
    <source>
        <dbReference type="ARBA" id="ARBA00023242"/>
    </source>
</evidence>
<proteinExistence type="inferred from homology"/>
<keyword evidence="12" id="KW-0804">Transcription</keyword>
<dbReference type="InterPro" id="IPR002464">
    <property type="entry name" value="DNA/RNA_helicase_DEAH_CS"/>
</dbReference>
<name>A0AAJ0G854_9PEZI</name>
<keyword evidence="13" id="KW-0539">Nucleus</keyword>
<comment type="subcellular location">
    <subcellularLocation>
        <location evidence="1">Nucleus</location>
    </subcellularLocation>
</comment>
<dbReference type="Pfam" id="PF00176">
    <property type="entry name" value="SNF2-rel_dom"/>
    <property type="match status" value="1"/>
</dbReference>
<evidence type="ECO:0000256" key="12">
    <source>
        <dbReference type="ARBA" id="ARBA00023163"/>
    </source>
</evidence>
<feature type="region of interest" description="Disordered" evidence="14">
    <location>
        <begin position="1746"/>
        <end position="1771"/>
    </location>
</feature>